<dbReference type="Proteomes" id="UP000287188">
    <property type="component" value="Unassembled WGS sequence"/>
</dbReference>
<feature type="domain" description="Major facilitator superfamily (MFS) profile" evidence="7">
    <location>
        <begin position="1"/>
        <end position="276"/>
    </location>
</feature>
<keyword evidence="4 6" id="KW-1133">Transmembrane helix</keyword>
<dbReference type="InterPro" id="IPR011701">
    <property type="entry name" value="MFS"/>
</dbReference>
<dbReference type="EMBL" id="BIFS01000001">
    <property type="protein sequence ID" value="GCE19007.1"/>
    <property type="molecule type" value="Genomic_DNA"/>
</dbReference>
<name>A0A402AIR2_9CHLR</name>
<dbReference type="SUPFAM" id="SSF103473">
    <property type="entry name" value="MFS general substrate transporter"/>
    <property type="match status" value="1"/>
</dbReference>
<feature type="transmembrane region" description="Helical" evidence="6">
    <location>
        <begin position="65"/>
        <end position="85"/>
    </location>
</feature>
<dbReference type="InterPro" id="IPR036259">
    <property type="entry name" value="MFS_trans_sf"/>
</dbReference>
<keyword evidence="3 6" id="KW-0812">Transmembrane</keyword>
<evidence type="ECO:0000313" key="9">
    <source>
        <dbReference type="Proteomes" id="UP000287188"/>
    </source>
</evidence>
<keyword evidence="9" id="KW-1185">Reference proteome</keyword>
<evidence type="ECO:0000256" key="2">
    <source>
        <dbReference type="ARBA" id="ARBA00022448"/>
    </source>
</evidence>
<dbReference type="Gene3D" id="1.20.1720.10">
    <property type="entry name" value="Multidrug resistance protein D"/>
    <property type="match status" value="1"/>
</dbReference>
<evidence type="ECO:0000256" key="5">
    <source>
        <dbReference type="ARBA" id="ARBA00023136"/>
    </source>
</evidence>
<feature type="transmembrane region" description="Helical" evidence="6">
    <location>
        <begin position="135"/>
        <end position="151"/>
    </location>
</feature>
<dbReference type="Pfam" id="PF07690">
    <property type="entry name" value="MFS_1"/>
    <property type="match status" value="1"/>
</dbReference>
<organism evidence="8 9">
    <name type="scientific">Dictyobacter kobayashii</name>
    <dbReference type="NCBI Taxonomy" id="2014872"/>
    <lineage>
        <taxon>Bacteria</taxon>
        <taxon>Bacillati</taxon>
        <taxon>Chloroflexota</taxon>
        <taxon>Ktedonobacteria</taxon>
        <taxon>Ktedonobacterales</taxon>
        <taxon>Dictyobacteraceae</taxon>
        <taxon>Dictyobacter</taxon>
    </lineage>
</organism>
<evidence type="ECO:0000313" key="8">
    <source>
        <dbReference type="EMBL" id="GCE19007.1"/>
    </source>
</evidence>
<proteinExistence type="predicted"/>
<evidence type="ECO:0000256" key="4">
    <source>
        <dbReference type="ARBA" id="ARBA00022989"/>
    </source>
</evidence>
<sequence length="276" mass="29361">MARVLQAIGGGAIVPVAMAIASDVYACIGHHARAGPGHYRAVTEAGGAIGPLYGALIVEHLGWQYIFYLNVPLVIALFVAAWFCIPRGTKLPESIDWLGAIFLALALTCLSLGLAQQGTSLGPAAANATTPQNNPLSLVLALVFLLAFILVERKVSWPVVDLQLFKRFPFSAAALVSLLVGAALIIAMTNIPIFVDTVLQSSVLDSGLALLRLTVMIPIGALLGGWLSHRITCRVTAIIGLLFTATGFYLMSHWPAHVDWTQMTMVPSRLALALGW</sequence>
<comment type="subcellular location">
    <subcellularLocation>
        <location evidence="1">Cell membrane</location>
        <topology evidence="1">Multi-pass membrane protein</topology>
    </subcellularLocation>
</comment>
<dbReference type="Gene3D" id="1.20.1250.20">
    <property type="entry name" value="MFS general substrate transporter like domains"/>
    <property type="match status" value="1"/>
</dbReference>
<feature type="transmembrane region" description="Helical" evidence="6">
    <location>
        <begin position="172"/>
        <end position="195"/>
    </location>
</feature>
<dbReference type="AlphaFoldDB" id="A0A402AIR2"/>
<evidence type="ECO:0000256" key="1">
    <source>
        <dbReference type="ARBA" id="ARBA00004651"/>
    </source>
</evidence>
<dbReference type="PANTHER" id="PTHR42718:SF9">
    <property type="entry name" value="MAJOR FACILITATOR SUPERFAMILY MULTIDRUG TRANSPORTER MFSC"/>
    <property type="match status" value="1"/>
</dbReference>
<keyword evidence="2" id="KW-0813">Transport</keyword>
<feature type="transmembrane region" description="Helical" evidence="6">
    <location>
        <begin position="97"/>
        <end position="115"/>
    </location>
</feature>
<evidence type="ECO:0000259" key="7">
    <source>
        <dbReference type="PROSITE" id="PS50850"/>
    </source>
</evidence>
<keyword evidence="5 6" id="KW-0472">Membrane</keyword>
<dbReference type="PANTHER" id="PTHR42718">
    <property type="entry name" value="MAJOR FACILITATOR SUPERFAMILY MULTIDRUG TRANSPORTER MFSC"/>
    <property type="match status" value="1"/>
</dbReference>
<comment type="caution">
    <text evidence="8">The sequence shown here is derived from an EMBL/GenBank/DDBJ whole genome shotgun (WGS) entry which is preliminary data.</text>
</comment>
<gene>
    <name evidence="8" type="ORF">KDK_28070</name>
</gene>
<feature type="transmembrane region" description="Helical" evidence="6">
    <location>
        <begin position="207"/>
        <end position="228"/>
    </location>
</feature>
<dbReference type="GO" id="GO:0022857">
    <property type="term" value="F:transmembrane transporter activity"/>
    <property type="evidence" value="ECO:0007669"/>
    <property type="project" value="InterPro"/>
</dbReference>
<reference evidence="9" key="1">
    <citation type="submission" date="2018-12" db="EMBL/GenBank/DDBJ databases">
        <title>Tengunoibacter tsumagoiensis gen. nov., sp. nov., Dictyobacter kobayashii sp. nov., D. alpinus sp. nov., and D. joshuensis sp. nov. and description of Dictyobacteraceae fam. nov. within the order Ktedonobacterales isolated from Tengu-no-mugimeshi.</title>
        <authorList>
            <person name="Wang C.M."/>
            <person name="Zheng Y."/>
            <person name="Sakai Y."/>
            <person name="Toyoda A."/>
            <person name="Minakuchi Y."/>
            <person name="Abe K."/>
            <person name="Yokota A."/>
            <person name="Yabe S."/>
        </authorList>
    </citation>
    <scope>NUCLEOTIDE SEQUENCE [LARGE SCALE GENOMIC DNA]</scope>
    <source>
        <strain evidence="9">Uno11</strain>
    </source>
</reference>
<dbReference type="InterPro" id="IPR020846">
    <property type="entry name" value="MFS_dom"/>
</dbReference>
<accession>A0A402AIR2</accession>
<evidence type="ECO:0000256" key="3">
    <source>
        <dbReference type="ARBA" id="ARBA00022692"/>
    </source>
</evidence>
<feature type="transmembrane region" description="Helical" evidence="6">
    <location>
        <begin position="235"/>
        <end position="256"/>
    </location>
</feature>
<protein>
    <recommendedName>
        <fullName evidence="7">Major facilitator superfamily (MFS) profile domain-containing protein</fullName>
    </recommendedName>
</protein>
<dbReference type="PROSITE" id="PS50850">
    <property type="entry name" value="MFS"/>
    <property type="match status" value="1"/>
</dbReference>
<dbReference type="GO" id="GO:0005886">
    <property type="term" value="C:plasma membrane"/>
    <property type="evidence" value="ECO:0007669"/>
    <property type="project" value="UniProtKB-SubCell"/>
</dbReference>
<evidence type="ECO:0000256" key="6">
    <source>
        <dbReference type="SAM" id="Phobius"/>
    </source>
</evidence>